<feature type="domain" description="GT-D fold-like" evidence="2">
    <location>
        <begin position="163"/>
        <end position="373"/>
    </location>
</feature>
<comment type="caution">
    <text evidence="3">The sequence shown here is derived from an EMBL/GenBank/DDBJ whole genome shotgun (WGS) entry which is preliminary data.</text>
</comment>
<accession>A0ABT2UGI9</accession>
<evidence type="ECO:0000259" key="2">
    <source>
        <dbReference type="Pfam" id="PF22882"/>
    </source>
</evidence>
<feature type="region of interest" description="Disordered" evidence="1">
    <location>
        <begin position="1"/>
        <end position="56"/>
    </location>
</feature>
<feature type="compositionally biased region" description="Basic residues" evidence="1">
    <location>
        <begin position="1"/>
        <end position="10"/>
    </location>
</feature>
<evidence type="ECO:0000313" key="4">
    <source>
        <dbReference type="Proteomes" id="UP001652445"/>
    </source>
</evidence>
<reference evidence="3 4" key="1">
    <citation type="submission" date="2022-09" db="EMBL/GenBank/DDBJ databases">
        <authorList>
            <person name="Han X.L."/>
            <person name="Wang Q."/>
            <person name="Lu T."/>
        </authorList>
    </citation>
    <scope>NUCLEOTIDE SEQUENCE [LARGE SCALE GENOMIC DNA]</scope>
    <source>
        <strain evidence="3 4">WQ 127069</strain>
    </source>
</reference>
<dbReference type="EMBL" id="JAOQIO010000065">
    <property type="protein sequence ID" value="MCU6793759.1"/>
    <property type="molecule type" value="Genomic_DNA"/>
</dbReference>
<evidence type="ECO:0000313" key="3">
    <source>
        <dbReference type="EMBL" id="MCU6793759.1"/>
    </source>
</evidence>
<dbReference type="Pfam" id="PF22882">
    <property type="entry name" value="GT-D-like"/>
    <property type="match status" value="1"/>
</dbReference>
<sequence>MKIKVKRKVSKQPAGGKTSPYGKQLRGTHKSTFKLKRKLGGKRSKDLNKTGRRTLSRGKADITKRFSPSIVNQMLDDSHSKGYQSGYQDGQSKNSNSLIHERIHEQSYNQGHRDGHKEGLYAGGDGIVDSLLPFDAILPEISIRHIIEAGIGQMHSQFFILQNAEQITHRLRHALDTKTPFSLVRIGDGEVLTMAQETILSIDQVKEEGKFLSYAGVDVPDLAARDQLISSLKQATVVGIPKLRNFTYQPMAFQALRAHGVDYHNLSLTHSLVNYYIFNEGRLAGLLRGSRILLVGNMAETLSTVLTEQGMTVSGIITPVHGVRDIPRVMAEVSRHDFDLALISAGVSAVTIAQRIATEMGKVAIDFGHLADELATRKETLY</sequence>
<name>A0ABT2UGI9_9BACL</name>
<protein>
    <submittedName>
        <fullName evidence="3">GT-D fold domain-containing glycosyltransferase</fullName>
    </submittedName>
</protein>
<keyword evidence="4" id="KW-1185">Reference proteome</keyword>
<dbReference type="Proteomes" id="UP001652445">
    <property type="component" value="Unassembled WGS sequence"/>
</dbReference>
<dbReference type="InterPro" id="IPR055171">
    <property type="entry name" value="GT-D-like"/>
</dbReference>
<organism evidence="3 4">
    <name type="scientific">Paenibacillus baimaensis</name>
    <dbReference type="NCBI Taxonomy" id="2982185"/>
    <lineage>
        <taxon>Bacteria</taxon>
        <taxon>Bacillati</taxon>
        <taxon>Bacillota</taxon>
        <taxon>Bacilli</taxon>
        <taxon>Bacillales</taxon>
        <taxon>Paenibacillaceae</taxon>
        <taxon>Paenibacillus</taxon>
    </lineage>
</organism>
<evidence type="ECO:0000256" key="1">
    <source>
        <dbReference type="SAM" id="MobiDB-lite"/>
    </source>
</evidence>
<dbReference type="RefSeq" id="WP_262684983.1">
    <property type="nucleotide sequence ID" value="NZ_JAOQIO010000065.1"/>
</dbReference>
<proteinExistence type="predicted"/>
<gene>
    <name evidence="3" type="ORF">OB236_16765</name>
</gene>
<feature type="compositionally biased region" description="Basic residues" evidence="1">
    <location>
        <begin position="26"/>
        <end position="42"/>
    </location>
</feature>
<dbReference type="NCBIfam" id="NF040628">
    <property type="entry name" value="GT-D_rel"/>
    <property type="match status" value="1"/>
</dbReference>
<dbReference type="InterPro" id="IPR049785">
    <property type="entry name" value="GT-D-like_firm"/>
</dbReference>